<sequence>MSSNSTENKSTLFVGGLDQEVTEAILHAAFIPFGDIVSIQLTVDPGSHNQHKGYGFVQYEEIEDCDAAIDNMHLAELNGKVIKVNKAKPQRVVAGSNRAVWTDDAWLQKYAHPDGNSNDNDDNVEEAQSPDHPPPPSP</sequence>
<dbReference type="InterPro" id="IPR035979">
    <property type="entry name" value="RBD_domain_sf"/>
</dbReference>
<comment type="caution">
    <text evidence="5">The sequence shown here is derived from an EMBL/GenBank/DDBJ whole genome shotgun (WGS) entry which is preliminary data.</text>
</comment>
<evidence type="ECO:0000256" key="1">
    <source>
        <dbReference type="ARBA" id="ARBA00022884"/>
    </source>
</evidence>
<dbReference type="SMART" id="SM00360">
    <property type="entry name" value="RRM"/>
    <property type="match status" value="1"/>
</dbReference>
<dbReference type="InterPro" id="IPR000504">
    <property type="entry name" value="RRM_dom"/>
</dbReference>
<protein>
    <recommendedName>
        <fullName evidence="4">RRM domain-containing protein</fullName>
    </recommendedName>
</protein>
<dbReference type="PROSITE" id="PS50102">
    <property type="entry name" value="RRM"/>
    <property type="match status" value="1"/>
</dbReference>
<reference evidence="5" key="2">
    <citation type="submission" date="2023-02" db="EMBL/GenBank/DDBJ databases">
        <authorList>
            <consortium name="DOE Joint Genome Institute"/>
            <person name="Mondo S.J."/>
            <person name="Chang Y."/>
            <person name="Wang Y."/>
            <person name="Ahrendt S."/>
            <person name="Andreopoulos W."/>
            <person name="Barry K."/>
            <person name="Beard J."/>
            <person name="Benny G.L."/>
            <person name="Blankenship S."/>
            <person name="Bonito G."/>
            <person name="Cuomo C."/>
            <person name="Desiro A."/>
            <person name="Gervers K.A."/>
            <person name="Hundley H."/>
            <person name="Kuo A."/>
            <person name="LaButti K."/>
            <person name="Lang B.F."/>
            <person name="Lipzen A."/>
            <person name="O'Donnell K."/>
            <person name="Pangilinan J."/>
            <person name="Reynolds N."/>
            <person name="Sandor L."/>
            <person name="Smith M.W."/>
            <person name="Tsang A."/>
            <person name="Grigoriev I.V."/>
            <person name="Stajich J.E."/>
            <person name="Spatafora J.W."/>
        </authorList>
    </citation>
    <scope>NUCLEOTIDE SEQUENCE</scope>
    <source>
        <strain evidence="5">RSA 2281</strain>
    </source>
</reference>
<gene>
    <name evidence="5" type="ORF">BDA99DRAFT_52519</name>
</gene>
<dbReference type="PANTHER" id="PTHR48037">
    <property type="entry name" value="ATPASE E1"/>
    <property type="match status" value="1"/>
</dbReference>
<dbReference type="CDD" id="cd12347">
    <property type="entry name" value="RRM_PPIE"/>
    <property type="match status" value="1"/>
</dbReference>
<reference evidence="5" key="1">
    <citation type="journal article" date="2022" name="IScience">
        <title>Evolution of zygomycete secretomes and the origins of terrestrial fungal ecologies.</title>
        <authorList>
            <person name="Chang Y."/>
            <person name="Wang Y."/>
            <person name="Mondo S."/>
            <person name="Ahrendt S."/>
            <person name="Andreopoulos W."/>
            <person name="Barry K."/>
            <person name="Beard J."/>
            <person name="Benny G.L."/>
            <person name="Blankenship S."/>
            <person name="Bonito G."/>
            <person name="Cuomo C."/>
            <person name="Desiro A."/>
            <person name="Gervers K.A."/>
            <person name="Hundley H."/>
            <person name="Kuo A."/>
            <person name="LaButti K."/>
            <person name="Lang B.F."/>
            <person name="Lipzen A."/>
            <person name="O'Donnell K."/>
            <person name="Pangilinan J."/>
            <person name="Reynolds N."/>
            <person name="Sandor L."/>
            <person name="Smith M.E."/>
            <person name="Tsang A."/>
            <person name="Grigoriev I.V."/>
            <person name="Stajich J.E."/>
            <person name="Spatafora J.W."/>
        </authorList>
    </citation>
    <scope>NUCLEOTIDE SEQUENCE</scope>
    <source>
        <strain evidence="5">RSA 2281</strain>
    </source>
</reference>
<dbReference type="InterPro" id="IPR034168">
    <property type="entry name" value="PPIE_RRM"/>
</dbReference>
<evidence type="ECO:0000313" key="6">
    <source>
        <dbReference type="Proteomes" id="UP001209540"/>
    </source>
</evidence>
<evidence type="ECO:0000313" key="5">
    <source>
        <dbReference type="EMBL" id="KAI9264286.1"/>
    </source>
</evidence>
<keyword evidence="1 2" id="KW-0694">RNA-binding</keyword>
<dbReference type="EMBL" id="JAIXMP010000012">
    <property type="protein sequence ID" value="KAI9264286.1"/>
    <property type="molecule type" value="Genomic_DNA"/>
</dbReference>
<name>A0AAD5KBF9_9FUNG</name>
<dbReference type="SUPFAM" id="SSF54928">
    <property type="entry name" value="RNA-binding domain, RBD"/>
    <property type="match status" value="1"/>
</dbReference>
<evidence type="ECO:0000256" key="2">
    <source>
        <dbReference type="PROSITE-ProRule" id="PRU00176"/>
    </source>
</evidence>
<organism evidence="5 6">
    <name type="scientific">Phascolomyces articulosus</name>
    <dbReference type="NCBI Taxonomy" id="60185"/>
    <lineage>
        <taxon>Eukaryota</taxon>
        <taxon>Fungi</taxon>
        <taxon>Fungi incertae sedis</taxon>
        <taxon>Mucoromycota</taxon>
        <taxon>Mucoromycotina</taxon>
        <taxon>Mucoromycetes</taxon>
        <taxon>Mucorales</taxon>
        <taxon>Lichtheimiaceae</taxon>
        <taxon>Phascolomyces</taxon>
    </lineage>
</organism>
<proteinExistence type="predicted"/>
<feature type="region of interest" description="Disordered" evidence="3">
    <location>
        <begin position="110"/>
        <end position="138"/>
    </location>
</feature>
<feature type="domain" description="RRM" evidence="4">
    <location>
        <begin position="10"/>
        <end position="89"/>
    </location>
</feature>
<dbReference type="Gene3D" id="3.30.70.330">
    <property type="match status" value="1"/>
</dbReference>
<dbReference type="InterPro" id="IPR012677">
    <property type="entry name" value="Nucleotide-bd_a/b_plait_sf"/>
</dbReference>
<evidence type="ECO:0000256" key="3">
    <source>
        <dbReference type="SAM" id="MobiDB-lite"/>
    </source>
</evidence>
<dbReference type="PANTHER" id="PTHR48037:SF1">
    <property type="entry name" value="RRM DOMAIN-CONTAINING PROTEIN"/>
    <property type="match status" value="1"/>
</dbReference>
<dbReference type="AlphaFoldDB" id="A0AAD5KBF9"/>
<evidence type="ECO:0000259" key="4">
    <source>
        <dbReference type="PROSITE" id="PS50102"/>
    </source>
</evidence>
<accession>A0AAD5KBF9</accession>
<dbReference type="Proteomes" id="UP001209540">
    <property type="component" value="Unassembled WGS sequence"/>
</dbReference>
<dbReference type="GO" id="GO:0003723">
    <property type="term" value="F:RNA binding"/>
    <property type="evidence" value="ECO:0007669"/>
    <property type="project" value="UniProtKB-UniRule"/>
</dbReference>
<dbReference type="Pfam" id="PF00076">
    <property type="entry name" value="RRM_1"/>
    <property type="match status" value="1"/>
</dbReference>
<keyword evidence="6" id="KW-1185">Reference proteome</keyword>